<protein>
    <submittedName>
        <fullName evidence="1">Uncharacterized protein</fullName>
    </submittedName>
</protein>
<organism evidence="1">
    <name type="scientific">Chlorella vulgaris</name>
    <name type="common">Green alga</name>
    <dbReference type="NCBI Taxonomy" id="3077"/>
    <lineage>
        <taxon>Eukaryota</taxon>
        <taxon>Viridiplantae</taxon>
        <taxon>Chlorophyta</taxon>
        <taxon>core chlorophytes</taxon>
        <taxon>Trebouxiophyceae</taxon>
        <taxon>Chlorellales</taxon>
        <taxon>Chlorellaceae</taxon>
        <taxon>Chlorella clade</taxon>
        <taxon>Chlorella</taxon>
    </lineage>
</organism>
<name>V9H0Y2_CHLVU</name>
<dbReference type="AlphaFoldDB" id="V9H0Y2"/>
<dbReference type="GeneID" id="1457414"/>
<reference evidence="1" key="1">
    <citation type="journal article" date="1997" name="Proc. Natl. Acad. Sci. U.S.A.">
        <title>Complete nucleotide sequence of the chloroplast genome from the green alga Chlorella vulgaris: the existence of genes possibly involved in chloroplast division.</title>
        <authorList>
            <person name="Wakasugi T."/>
            <person name="Nagai T."/>
            <person name="Kapoor M."/>
            <person name="Sugita M."/>
            <person name="Ito M."/>
            <person name="Ito S."/>
            <person name="Tsudzuki J."/>
            <person name="Nakashima K."/>
            <person name="Tsudzuki T."/>
            <person name="Suzuki Y."/>
            <person name="Hamada A."/>
            <person name="Ohta T."/>
            <person name="Inamura A."/>
            <person name="Yoshinaga K."/>
            <person name="Sugiura M."/>
        </authorList>
    </citation>
    <scope>NUCLEOTIDE SEQUENCE</scope>
</reference>
<keyword evidence="1" id="KW-0934">Plastid</keyword>
<dbReference type="EMBL" id="AB001684">
    <property type="protein sequence ID" value="BAA57877.1"/>
    <property type="molecule type" value="Genomic_DNA"/>
</dbReference>
<dbReference type="RefSeq" id="NP_045802.1">
    <property type="nucleotide sequence ID" value="NC_001865.1"/>
</dbReference>
<accession>V9H0Y2</accession>
<geneLocation type="chloroplast" evidence="1"/>
<keyword evidence="1" id="KW-0150">Chloroplast</keyword>
<proteinExistence type="predicted"/>
<evidence type="ECO:0000313" key="1">
    <source>
        <dbReference type="EMBL" id="BAA57877.1"/>
    </source>
</evidence>
<sequence length="45" mass="5270">MVSDSFFQKEKDKSLFLFVCTKIVYGTPHEAFKLLDFSLNLKLIK</sequence>